<gene>
    <name evidence="4" type="ordered locus">CLOAM0164</name>
</gene>
<accession>B0VF22</accession>
<dbReference type="Proteomes" id="UP000002019">
    <property type="component" value="Chromosome"/>
</dbReference>
<dbReference type="EMBL" id="CU466930">
    <property type="protein sequence ID" value="CAO80074.1"/>
    <property type="molecule type" value="Genomic_DNA"/>
</dbReference>
<dbReference type="InterPro" id="IPR026444">
    <property type="entry name" value="Secre_tail"/>
</dbReference>
<dbReference type="STRING" id="459349.CLOAM0164"/>
<feature type="domain" description="Gingipain" evidence="3">
    <location>
        <begin position="223"/>
        <end position="581"/>
    </location>
</feature>
<keyword evidence="5" id="KW-1185">Reference proteome</keyword>
<feature type="chain" id="PRO_5002755003" evidence="2">
    <location>
        <begin position="22"/>
        <end position="1206"/>
    </location>
</feature>
<dbReference type="AlphaFoldDB" id="B0VF22"/>
<dbReference type="RefSeq" id="WP_015423935.1">
    <property type="nucleotide sequence ID" value="NC_020449.1"/>
</dbReference>
<dbReference type="GO" id="GO:0006508">
    <property type="term" value="P:proteolysis"/>
    <property type="evidence" value="ECO:0007669"/>
    <property type="project" value="InterPro"/>
</dbReference>
<dbReference type="GO" id="GO:0008234">
    <property type="term" value="F:cysteine-type peptidase activity"/>
    <property type="evidence" value="ECO:0007669"/>
    <property type="project" value="InterPro"/>
</dbReference>
<evidence type="ECO:0000313" key="4">
    <source>
        <dbReference type="EMBL" id="CAO80074.1"/>
    </source>
</evidence>
<dbReference type="SUPFAM" id="SSF52129">
    <property type="entry name" value="Caspase-like"/>
    <property type="match status" value="1"/>
</dbReference>
<dbReference type="KEGG" id="caci:CLOAM0164"/>
<dbReference type="OrthoDB" id="2081414at2"/>
<dbReference type="Pfam" id="PF01364">
    <property type="entry name" value="Peptidase_C25"/>
    <property type="match status" value="1"/>
</dbReference>
<dbReference type="eggNOG" id="COG1520">
    <property type="taxonomic scope" value="Bacteria"/>
</dbReference>
<dbReference type="InterPro" id="IPR028994">
    <property type="entry name" value="Integrin_alpha_N"/>
</dbReference>
<dbReference type="InterPro" id="IPR029031">
    <property type="entry name" value="Gingipain_N_sf"/>
</dbReference>
<keyword evidence="4" id="KW-0378">Hydrolase</keyword>
<sequence>MKKALVLGSAILLCLSLAAFNTEINIDPFAWQNKKPAEELPVTINPGEPVLPFTPVNILLPFGHRYLNSTVQLSTAELVAENITFAFAGPQLPISDQVFTNSFPPANTIPENRLYPSQQWQFLGTQYFRGYQIALFNVYPYRYNPVTQKLYVSSQISISINSEFSEEEACYQANFSTPGTKTLQIINSLICNPDKIPSYQLANNYRHVPVPNRIIDLSTPKQMIIITNNDRISWFSEYSAWRSAKGVSNSIYSMEDIVSAYPGVDNAEKLRNFIINAYQTWANSSQPLEYVILGGDDEIVPERGAYGQVGDTVDARMPTDIYFSNLDGNWNANQNQIWGETNDNTDLIPEVHIGRFPAETQTEFNNMFRKIQYYVDNNTYSNNYAVFMGENLNNNPLTWGGDYKDDVAQYLPDEYYLQTLYQRDGTYSADNVYNAISNGAGIMNHMGHSNEVSLIGQSNTTVESLTNTEYGFLYSQGCYPAAFDQRTSGNNEAIGEHLVTAAGALFSFIGNTRYGWYSPGNINGASQFYDRQFFRGMFQQNCPVLGDALTFSRLQNLNSALSSDVMRWCYYEVVLFGDPSIAIKPYDPNLPLLNLESYTFSDEEGDNDGIINPGEIIRFYPLISNNINWADATNVSLHIENLPPGVELLSDDIIIPQILAGNQSPANSYFRLQFSDDMSFGIYSFNLVLNSQHPITFQSTGAHRFPIYFQITLIDNRFPWETIVNGKSAPLVADLNSSPGLEIIYADVYGNSYIIGSNGELLNTLEAPSGMLINRSFASGPIDSDDQNDLVFCTRSGNIFALRLNGDIIFNYQTDTSFLFTPVLADIDGNGILETIVGGINGKLYAVSSSGQLMNGFPFELGGIINSELAAADFDSNGSFEIVAGSTNGLLTVVGANGIIRNGFPVQLNGPITGFPTITNTNRIVCSTPTDIYIISPEGNIIATRNINTHITGGFAVGNITADNTGTDIAGVTLNGILYAFTDSGIDLPGFPVNIGENFVCPPLLVNLDDDPQLEIIVHNYMNSVYVYKADGSPLSGFPFINIFNGSTPATLVDFDNNNQTKLVLGFSNGVLMLNLRRNTTHLGPWITYRGSALRQGSFASTGFISSSDEYNIPALNALLGNYPNPFNPETTICYTTKANVQAKLEIFNIKGQKIRTLIDAIHNEGNHSIVWNGYDDFSRKVASGVYFYRLNIEGKTFQRKMLLLK</sequence>
<evidence type="ECO:0000256" key="1">
    <source>
        <dbReference type="ARBA" id="ARBA00022729"/>
    </source>
</evidence>
<dbReference type="InterPro" id="IPR029030">
    <property type="entry name" value="Caspase-like_dom_sf"/>
</dbReference>
<keyword evidence="1 2" id="KW-0732">Signal</keyword>
<dbReference type="InterPro" id="IPR001769">
    <property type="entry name" value="Gingipain"/>
</dbReference>
<dbReference type="InterPro" id="IPR038490">
    <property type="entry name" value="Gingipain_propep_sf"/>
</dbReference>
<dbReference type="Gene3D" id="2.60.40.4070">
    <property type="match status" value="1"/>
</dbReference>
<dbReference type="Gene3D" id="2.130.10.10">
    <property type="entry name" value="YVTN repeat-like/Quinoprotein amine dehydrogenase"/>
    <property type="match status" value="1"/>
</dbReference>
<dbReference type="HOGENOM" id="CLU_267940_0_0_0"/>
<dbReference type="Gene3D" id="3.40.50.1460">
    <property type="match status" value="1"/>
</dbReference>
<proteinExistence type="predicted"/>
<evidence type="ECO:0000313" key="5">
    <source>
        <dbReference type="Proteomes" id="UP000002019"/>
    </source>
</evidence>
<protein>
    <submittedName>
        <fullName evidence="4">Gingipain R</fullName>
        <ecNumber evidence="4">3.4.22.37</ecNumber>
    </submittedName>
</protein>
<dbReference type="InterPro" id="IPR015943">
    <property type="entry name" value="WD40/YVTN_repeat-like_dom_sf"/>
</dbReference>
<dbReference type="Gene3D" id="3.40.50.10390">
    <property type="entry name" value="Gingipain r, domain 1"/>
    <property type="match status" value="1"/>
</dbReference>
<dbReference type="Gene3D" id="2.60.40.3800">
    <property type="match status" value="1"/>
</dbReference>
<dbReference type="NCBIfam" id="TIGR04183">
    <property type="entry name" value="Por_Secre_tail"/>
    <property type="match status" value="1"/>
</dbReference>
<name>B0VF22_CLOAI</name>
<evidence type="ECO:0000256" key="2">
    <source>
        <dbReference type="SAM" id="SignalP"/>
    </source>
</evidence>
<evidence type="ECO:0000259" key="3">
    <source>
        <dbReference type="Pfam" id="PF01364"/>
    </source>
</evidence>
<reference evidence="4 5" key="1">
    <citation type="journal article" date="2008" name="J. Bacteriol.">
        <title>'Candidatus Cloacamonas acidaminovorans': genome sequence reconstruction provides a first glimpse of a new bacterial division.</title>
        <authorList>
            <person name="Pelletier E."/>
            <person name="Kreimeyer A."/>
            <person name="Bocs S."/>
            <person name="Rouy Z."/>
            <person name="Gyapay G."/>
            <person name="Chouari R."/>
            <person name="Riviere D."/>
            <person name="Ganesan A."/>
            <person name="Daegelen P."/>
            <person name="Sghir A."/>
            <person name="Cohen G.N."/>
            <person name="Medigue C."/>
            <person name="Weissenbach J."/>
            <person name="Le Paslier D."/>
        </authorList>
    </citation>
    <scope>NUCLEOTIDE SEQUENCE [LARGE SCALE GENOMIC DNA]</scope>
    <source>
        <strain evidence="5">Evry</strain>
    </source>
</reference>
<dbReference type="EC" id="3.4.22.37" evidence="4"/>
<feature type="signal peptide" evidence="2">
    <location>
        <begin position="1"/>
        <end position="21"/>
    </location>
</feature>
<organism evidence="4 5">
    <name type="scientific">Cloacimonas acidaminovorans (strain Evry)</name>
    <dbReference type="NCBI Taxonomy" id="459349"/>
    <lineage>
        <taxon>Bacteria</taxon>
        <taxon>Pseudomonadati</taxon>
        <taxon>Candidatus Cloacimonadota</taxon>
        <taxon>Candidatus Cloacimonadia</taxon>
        <taxon>Candidatus Cloacimonadales</taxon>
        <taxon>Candidatus Cloacimonadaceae</taxon>
        <taxon>Candidatus Cloacimonas</taxon>
    </lineage>
</organism>
<dbReference type="SUPFAM" id="SSF69318">
    <property type="entry name" value="Integrin alpha N-terminal domain"/>
    <property type="match status" value="1"/>
</dbReference>